<evidence type="ECO:0000256" key="3">
    <source>
        <dbReference type="ARBA" id="ARBA00022692"/>
    </source>
</evidence>
<feature type="transmembrane region" description="Helical" evidence="7">
    <location>
        <begin position="357"/>
        <end position="378"/>
    </location>
</feature>
<feature type="transmembrane region" description="Helical" evidence="7">
    <location>
        <begin position="12"/>
        <end position="29"/>
    </location>
</feature>
<feature type="transmembrane region" description="Helical" evidence="7">
    <location>
        <begin position="225"/>
        <end position="249"/>
    </location>
</feature>
<keyword evidence="10" id="KW-1185">Reference proteome</keyword>
<evidence type="ECO:0000256" key="6">
    <source>
        <dbReference type="SAM" id="MobiDB-lite"/>
    </source>
</evidence>
<feature type="domain" description="Metallo-beta-lactamase" evidence="8">
    <location>
        <begin position="505"/>
        <end position="691"/>
    </location>
</feature>
<comment type="caution">
    <text evidence="9">The sequence shown here is derived from an EMBL/GenBank/DDBJ whole genome shotgun (WGS) entry which is preliminary data.</text>
</comment>
<accession>A0A508AH42</accession>
<evidence type="ECO:0000313" key="10">
    <source>
        <dbReference type="Proteomes" id="UP000318212"/>
    </source>
</evidence>
<evidence type="ECO:0000256" key="1">
    <source>
        <dbReference type="ARBA" id="ARBA00004651"/>
    </source>
</evidence>
<feature type="transmembrane region" description="Helical" evidence="7">
    <location>
        <begin position="261"/>
        <end position="284"/>
    </location>
</feature>
<dbReference type="NCBIfam" id="TIGR00361">
    <property type="entry name" value="ComEC_Rec2"/>
    <property type="match status" value="1"/>
</dbReference>
<dbReference type="Pfam" id="PF03772">
    <property type="entry name" value="Competence"/>
    <property type="match status" value="1"/>
</dbReference>
<dbReference type="EMBL" id="VICE01000058">
    <property type="protein sequence ID" value="TQD47018.1"/>
    <property type="molecule type" value="Genomic_DNA"/>
</dbReference>
<organism evidence="9 10">
    <name type="scientific">Marilutibacter aestuarii</name>
    <dbReference type="NCBI Taxonomy" id="1706195"/>
    <lineage>
        <taxon>Bacteria</taxon>
        <taxon>Pseudomonadati</taxon>
        <taxon>Pseudomonadota</taxon>
        <taxon>Gammaproteobacteria</taxon>
        <taxon>Lysobacterales</taxon>
        <taxon>Lysobacteraceae</taxon>
        <taxon>Marilutibacter</taxon>
    </lineage>
</organism>
<evidence type="ECO:0000256" key="7">
    <source>
        <dbReference type="SAM" id="Phobius"/>
    </source>
</evidence>
<comment type="subcellular location">
    <subcellularLocation>
        <location evidence="1">Cell membrane</location>
        <topology evidence="1">Multi-pass membrane protein</topology>
    </subcellularLocation>
</comment>
<dbReference type="InterPro" id="IPR004797">
    <property type="entry name" value="Competence_ComEC/Rec2"/>
</dbReference>
<keyword evidence="3 7" id="KW-0812">Transmembrane</keyword>
<dbReference type="OrthoDB" id="9761531at2"/>
<dbReference type="InterPro" id="IPR035681">
    <property type="entry name" value="ComA-like_MBL"/>
</dbReference>
<dbReference type="InterPro" id="IPR052159">
    <property type="entry name" value="Competence_DNA_uptake"/>
</dbReference>
<dbReference type="AlphaFoldDB" id="A0A508AH42"/>
<name>A0A508AH42_9GAMM</name>
<keyword evidence="5 7" id="KW-0472">Membrane</keyword>
<gene>
    <name evidence="9" type="ORF">FKV25_06190</name>
</gene>
<keyword evidence="2" id="KW-1003">Cell membrane</keyword>
<dbReference type="SUPFAM" id="SSF56281">
    <property type="entry name" value="Metallo-hydrolase/oxidoreductase"/>
    <property type="match status" value="1"/>
</dbReference>
<dbReference type="PANTHER" id="PTHR30619:SF1">
    <property type="entry name" value="RECOMBINATION PROTEIN 2"/>
    <property type="match status" value="1"/>
</dbReference>
<dbReference type="InterPro" id="IPR025405">
    <property type="entry name" value="DUF4131"/>
</dbReference>
<dbReference type="InterPro" id="IPR004477">
    <property type="entry name" value="ComEC_N"/>
</dbReference>
<proteinExistence type="predicted"/>
<dbReference type="GO" id="GO:0030420">
    <property type="term" value="P:establishment of competence for transformation"/>
    <property type="evidence" value="ECO:0007669"/>
    <property type="project" value="InterPro"/>
</dbReference>
<protein>
    <submittedName>
        <fullName evidence="9">DNA internalization-related competence protein ComEC/Rec2</fullName>
    </submittedName>
</protein>
<evidence type="ECO:0000313" key="9">
    <source>
        <dbReference type="EMBL" id="TQD47018.1"/>
    </source>
</evidence>
<dbReference type="InterPro" id="IPR001279">
    <property type="entry name" value="Metallo-B-lactamas"/>
</dbReference>
<evidence type="ECO:0000256" key="2">
    <source>
        <dbReference type="ARBA" id="ARBA00022475"/>
    </source>
</evidence>
<feature type="region of interest" description="Disordered" evidence="6">
    <location>
        <begin position="730"/>
        <end position="757"/>
    </location>
</feature>
<dbReference type="InterPro" id="IPR036866">
    <property type="entry name" value="RibonucZ/Hydroxyglut_hydro"/>
</dbReference>
<reference evidence="9 10" key="1">
    <citation type="submission" date="2019-06" db="EMBL/GenBank/DDBJ databases">
        <title>Lysobacter alkalisoli sp. nov. isolated from saline soil.</title>
        <authorList>
            <person name="Sun J.-Q."/>
            <person name="Xu L."/>
        </authorList>
    </citation>
    <scope>NUCLEOTIDE SEQUENCE [LARGE SCALE GENOMIC DNA]</scope>
    <source>
        <strain evidence="9 10">JCM 31130</strain>
    </source>
</reference>
<evidence type="ECO:0000256" key="4">
    <source>
        <dbReference type="ARBA" id="ARBA00022989"/>
    </source>
</evidence>
<feature type="transmembrane region" description="Helical" evidence="7">
    <location>
        <begin position="390"/>
        <end position="410"/>
    </location>
</feature>
<evidence type="ECO:0000259" key="8">
    <source>
        <dbReference type="SMART" id="SM00849"/>
    </source>
</evidence>
<dbReference type="PANTHER" id="PTHR30619">
    <property type="entry name" value="DNA INTERNALIZATION/COMPETENCE PROTEIN COMEC/REC2"/>
    <property type="match status" value="1"/>
</dbReference>
<dbReference type="Pfam" id="PF00753">
    <property type="entry name" value="Lactamase_B"/>
    <property type="match status" value="1"/>
</dbReference>
<dbReference type="NCBIfam" id="TIGR00360">
    <property type="entry name" value="ComEC_N-term"/>
    <property type="match status" value="1"/>
</dbReference>
<dbReference type="Pfam" id="PF13567">
    <property type="entry name" value="DUF4131"/>
    <property type="match status" value="1"/>
</dbReference>
<dbReference type="Gene3D" id="3.60.15.10">
    <property type="entry name" value="Ribonuclease Z/Hydroxyacylglutathione hydrolase-like"/>
    <property type="match status" value="1"/>
</dbReference>
<dbReference type="CDD" id="cd07731">
    <property type="entry name" value="ComA-like_MBL-fold"/>
    <property type="match status" value="1"/>
</dbReference>
<dbReference type="GO" id="GO:0005886">
    <property type="term" value="C:plasma membrane"/>
    <property type="evidence" value="ECO:0007669"/>
    <property type="project" value="UniProtKB-SubCell"/>
</dbReference>
<evidence type="ECO:0000256" key="5">
    <source>
        <dbReference type="ARBA" id="ARBA00023136"/>
    </source>
</evidence>
<dbReference type="SMART" id="SM00849">
    <property type="entry name" value="Lactamase_B"/>
    <property type="match status" value="1"/>
</dbReference>
<keyword evidence="4 7" id="KW-1133">Transmembrane helix</keyword>
<dbReference type="Proteomes" id="UP000318212">
    <property type="component" value="Unassembled WGS sequence"/>
</dbReference>
<sequence length="757" mass="80595">MAALWLPRFPPVWAGWAAVLAGAGLLLVVPRLRLPASVLLGLGLAGLHAQHALSLQLPPTLERTTASVTGRIAGLPIHEAGRTRFEFRVDDAPATPPALRGRLLRVSLRDAALDARTGYRAGQRWQLDLRLRAPRGLRNPGGFDGERSALARRLAANGHVVAPERALMLSPATGIDAWRETVSARIGEGVEAPSSRFVRALALGDTRGLDDEDWALLRAVGLTHLVAISGFHVGLVAGFAALLAQGLWWCVPVLGRRLPRPVAAALAGMVGACLYAAVAGFALPTVRTVLMIAAVAAMRVGRRRVDMPGALAVAALVMLLVDPLSVLSAGFWLSFMGVAWLLWCLPDPERRPLRAFLSAQAVATLGLLPLSVALFGQASLAGPVANLVAVPWWSLVVVPLALAGTALDSLVAGAGTWLWRLSAFCFDLAWPLFERLGGSPLAVRWIPESDLPALLLALLGAFWLLLPRAVPGRALALLLWLPLLWPSRQLPGYGEAELQVLDVGQGMAVLVRTASHQMLYDAGPASRDGEYDGGARVVVPALRALGVRRLDRIMLSHADRDHAGGLQAVVEAFPGARLVAPEGAGVGAQQSCIAGDRWQWDGVRFEVLHPTPYFPYLRNESSCVLRIEATGATALFTGDISEVVEMRLLNRRRADLRADVVLVPHHGSGSSSSAAFVAAAGARHALVSSGHGNRFGHPRPAVVSRWREAGAEVHDTARAGSLAVRLGRGGARVESRRLTQPRGWDAESRGRAASKAR</sequence>